<dbReference type="InterPro" id="IPR009936">
    <property type="entry name" value="DUF1468"/>
</dbReference>
<evidence type="ECO:0000313" key="3">
    <source>
        <dbReference type="EMBL" id="ERL49905.1"/>
    </source>
</evidence>
<accession>W1N4Q4</accession>
<dbReference type="eggNOG" id="ENOG5032SKA">
    <property type="taxonomic scope" value="Bacteria"/>
</dbReference>
<evidence type="ECO:0000313" key="4">
    <source>
        <dbReference type="Proteomes" id="UP000019113"/>
    </source>
</evidence>
<dbReference type="EMBL" id="AVBC01000039">
    <property type="protein sequence ID" value="ERL49905.1"/>
    <property type="molecule type" value="Genomic_DNA"/>
</dbReference>
<dbReference type="Proteomes" id="UP000019113">
    <property type="component" value="Unassembled WGS sequence"/>
</dbReference>
<reference evidence="3 4" key="1">
    <citation type="submission" date="2013-08" db="EMBL/GenBank/DDBJ databases">
        <title>draft genome of Halomonas huanghegensis, strain BJGMM-B45T.</title>
        <authorList>
            <person name="Miao C."/>
            <person name="Wan Y."/>
            <person name="Jin W."/>
        </authorList>
    </citation>
    <scope>NUCLEOTIDE SEQUENCE [LARGE SCALE GENOMIC DNA]</scope>
    <source>
        <strain evidence="3 4">BJGMM-B45</strain>
    </source>
</reference>
<feature type="domain" description="DUF1468" evidence="2">
    <location>
        <begin position="13"/>
        <end position="144"/>
    </location>
</feature>
<keyword evidence="1" id="KW-0472">Membrane</keyword>
<keyword evidence="1" id="KW-1133">Transmembrane helix</keyword>
<dbReference type="AlphaFoldDB" id="W1N4Q4"/>
<dbReference type="OrthoDB" id="7025534at2"/>
<organism evidence="3 4">
    <name type="scientific">Halomonas huangheensis</name>
    <dbReference type="NCBI Taxonomy" id="1178482"/>
    <lineage>
        <taxon>Bacteria</taxon>
        <taxon>Pseudomonadati</taxon>
        <taxon>Pseudomonadota</taxon>
        <taxon>Gammaproteobacteria</taxon>
        <taxon>Oceanospirillales</taxon>
        <taxon>Halomonadaceae</taxon>
        <taxon>Halomonas</taxon>
    </lineage>
</organism>
<proteinExistence type="predicted"/>
<dbReference type="PATRIC" id="fig|1178482.3.peg.2996"/>
<keyword evidence="1" id="KW-0812">Transmembrane</keyword>
<comment type="caution">
    <text evidence="3">The sequence shown here is derived from an EMBL/GenBank/DDBJ whole genome shotgun (WGS) entry which is preliminary data.</text>
</comment>
<evidence type="ECO:0000256" key="1">
    <source>
        <dbReference type="SAM" id="Phobius"/>
    </source>
</evidence>
<dbReference type="STRING" id="1178482.AR456_03440"/>
<dbReference type="RefSeq" id="WP_021819953.1">
    <property type="nucleotide sequence ID" value="NZ_AVBC01000039.1"/>
</dbReference>
<feature type="transmembrane region" description="Helical" evidence="1">
    <location>
        <begin position="44"/>
        <end position="62"/>
    </location>
</feature>
<sequence length="150" mass="15930">MSLFDNRAADRGLAIALIGLAAFIASQALSLEVPFSYDPVGPRAFPIGLAILLSILSLVLLIRPGENGEWPSPWVAVKLLAVLGLLLLYALLFQRLGYLISSGLVIAALARLFSASWLKAVITGVLMAIGSYWLFTMGLGITLPGGSWFG</sequence>
<feature type="transmembrane region" description="Helical" evidence="1">
    <location>
        <begin position="74"/>
        <end position="92"/>
    </location>
</feature>
<feature type="transmembrane region" description="Helical" evidence="1">
    <location>
        <begin position="98"/>
        <end position="118"/>
    </location>
</feature>
<dbReference type="Pfam" id="PF07331">
    <property type="entry name" value="TctB"/>
    <property type="match status" value="1"/>
</dbReference>
<feature type="transmembrane region" description="Helical" evidence="1">
    <location>
        <begin position="125"/>
        <end position="149"/>
    </location>
</feature>
<protein>
    <recommendedName>
        <fullName evidence="2">DUF1468 domain-containing protein</fullName>
    </recommendedName>
</protein>
<dbReference type="KEGG" id="hhu:AR456_03440"/>
<gene>
    <name evidence="3" type="ORF">BJB45_01930</name>
</gene>
<keyword evidence="4" id="KW-1185">Reference proteome</keyword>
<evidence type="ECO:0000259" key="2">
    <source>
        <dbReference type="Pfam" id="PF07331"/>
    </source>
</evidence>
<name>W1N4Q4_9GAMM</name>